<name>A0A5B7FXR6_PORTR</name>
<dbReference type="AlphaFoldDB" id="A0A5B7FXR6"/>
<protein>
    <submittedName>
        <fullName evidence="2">Uncharacterized protein</fullName>
    </submittedName>
</protein>
<proteinExistence type="predicted"/>
<dbReference type="Proteomes" id="UP000324222">
    <property type="component" value="Unassembled WGS sequence"/>
</dbReference>
<gene>
    <name evidence="2" type="ORF">E2C01_042898</name>
</gene>
<evidence type="ECO:0000313" key="3">
    <source>
        <dbReference type="Proteomes" id="UP000324222"/>
    </source>
</evidence>
<keyword evidence="3" id="KW-1185">Reference proteome</keyword>
<feature type="region of interest" description="Disordered" evidence="1">
    <location>
        <begin position="1"/>
        <end position="50"/>
    </location>
</feature>
<sequence>MVSSDKAPDRIGDRMRDMTPRPMTPHFRSTNTHLRQHHTSPRDKETLGTVHTAVTARPEGEERKTIDHGVPFRRASTAIEDETRSYHRGTLMEVIMWEENTTSGEPHKDPLGVVLVDPGTLRDHHVTSE</sequence>
<evidence type="ECO:0000313" key="2">
    <source>
        <dbReference type="EMBL" id="MPC49104.1"/>
    </source>
</evidence>
<reference evidence="2 3" key="1">
    <citation type="submission" date="2019-05" db="EMBL/GenBank/DDBJ databases">
        <title>Another draft genome of Portunus trituberculatus and its Hox gene families provides insights of decapod evolution.</title>
        <authorList>
            <person name="Jeong J.-H."/>
            <person name="Song I."/>
            <person name="Kim S."/>
            <person name="Choi T."/>
            <person name="Kim D."/>
            <person name="Ryu S."/>
            <person name="Kim W."/>
        </authorList>
    </citation>
    <scope>NUCLEOTIDE SEQUENCE [LARGE SCALE GENOMIC DNA]</scope>
    <source>
        <tissue evidence="2">Muscle</tissue>
    </source>
</reference>
<dbReference type="EMBL" id="VSRR010008670">
    <property type="protein sequence ID" value="MPC49104.1"/>
    <property type="molecule type" value="Genomic_DNA"/>
</dbReference>
<comment type="caution">
    <text evidence="2">The sequence shown here is derived from an EMBL/GenBank/DDBJ whole genome shotgun (WGS) entry which is preliminary data.</text>
</comment>
<evidence type="ECO:0000256" key="1">
    <source>
        <dbReference type="SAM" id="MobiDB-lite"/>
    </source>
</evidence>
<organism evidence="2 3">
    <name type="scientific">Portunus trituberculatus</name>
    <name type="common">Swimming crab</name>
    <name type="synonym">Neptunus trituberculatus</name>
    <dbReference type="NCBI Taxonomy" id="210409"/>
    <lineage>
        <taxon>Eukaryota</taxon>
        <taxon>Metazoa</taxon>
        <taxon>Ecdysozoa</taxon>
        <taxon>Arthropoda</taxon>
        <taxon>Crustacea</taxon>
        <taxon>Multicrustacea</taxon>
        <taxon>Malacostraca</taxon>
        <taxon>Eumalacostraca</taxon>
        <taxon>Eucarida</taxon>
        <taxon>Decapoda</taxon>
        <taxon>Pleocyemata</taxon>
        <taxon>Brachyura</taxon>
        <taxon>Eubrachyura</taxon>
        <taxon>Portunoidea</taxon>
        <taxon>Portunidae</taxon>
        <taxon>Portuninae</taxon>
        <taxon>Portunus</taxon>
    </lineage>
</organism>
<accession>A0A5B7FXR6</accession>
<feature type="compositionally biased region" description="Basic and acidic residues" evidence="1">
    <location>
        <begin position="1"/>
        <end position="19"/>
    </location>
</feature>